<sequence>MEIMLNGKHNDNIIYTPNPLETPDPRGVGYEYFKAMERYRERIAQVDGHTNKEETYESFLKRCVRTAITMKNRGIKPGDFVSMCTVNDMDACVVYIAAIFIGAITANVDPSMSAEEIVFFLRQVSPKMVFARQQSESLMEEVVREFGGQLPLVVFGGTKKHITFTEFLQRYDNENDFRVYEAVNLEETVFVSFSSGTTSSPKAICHTHSSMRARYRSKNDECKTYAVFYSPCRALFKRSVHETILNGFRRILFHKISHGEPWKVLNYKVDYMLLSPVTSEVFLKYRKPPHFDLGNLRLLLIGGNYASKEFLLKLKNMFPKTIVRPSYGQSEIFSTVAAFPEDHRTDTLVRDFPTSIGLPREGFSYKVVDAETEEILGPNRQGELRLKTKYLMKGYLNYESPDLFDSDGWYRTGDLAYYNEHRCFFITGRLKDTFKYGNNHVYPREIEEVLLSHRSIQNAAVLGVEHEVVGFHPIAVVKLNDGEECVTPEEIIEYVDQRVEDKNRLRGGVKFVKEFPWTPTHKIQKSKLREWIAKGII</sequence>
<dbReference type="InterPro" id="IPR000873">
    <property type="entry name" value="AMP-dep_synth/lig_dom"/>
</dbReference>
<evidence type="ECO:0000259" key="5">
    <source>
        <dbReference type="Pfam" id="PF00501"/>
    </source>
</evidence>
<reference evidence="7" key="1">
    <citation type="journal article" date="2016" name="Sci. Rep.">
        <title>Molecular characterization of firefly nuptial gifts: a multi-omics approach sheds light on postcopulatory sexual selection.</title>
        <authorList>
            <person name="Al-Wathiqui N."/>
            <person name="Fallon T.R."/>
            <person name="South A."/>
            <person name="Weng J.K."/>
            <person name="Lewis S.M."/>
        </authorList>
    </citation>
    <scope>NUCLEOTIDE SEQUENCE</scope>
</reference>
<dbReference type="Pfam" id="PF13193">
    <property type="entry name" value="AMP-binding_C"/>
    <property type="match status" value="1"/>
</dbReference>
<proteinExistence type="inferred from homology"/>
<dbReference type="EMBL" id="GEZM01087846">
    <property type="protein sequence ID" value="JAV58442.1"/>
    <property type="molecule type" value="Transcribed_RNA"/>
</dbReference>
<evidence type="ECO:0000313" key="7">
    <source>
        <dbReference type="EMBL" id="JAV58442.1"/>
    </source>
</evidence>
<evidence type="ECO:0000256" key="2">
    <source>
        <dbReference type="ARBA" id="ARBA00006432"/>
    </source>
</evidence>
<dbReference type="InterPro" id="IPR025110">
    <property type="entry name" value="AMP-bd_C"/>
</dbReference>
<evidence type="ECO:0008006" key="8">
    <source>
        <dbReference type="Google" id="ProtNLM"/>
    </source>
</evidence>
<evidence type="ECO:0000256" key="3">
    <source>
        <dbReference type="ARBA" id="ARBA00022598"/>
    </source>
</evidence>
<organism evidence="7">
    <name type="scientific">Photinus pyralis</name>
    <name type="common">Common eastern firefly</name>
    <name type="synonym">Lampyris pyralis</name>
    <dbReference type="NCBI Taxonomy" id="7054"/>
    <lineage>
        <taxon>Eukaryota</taxon>
        <taxon>Metazoa</taxon>
        <taxon>Ecdysozoa</taxon>
        <taxon>Arthropoda</taxon>
        <taxon>Hexapoda</taxon>
        <taxon>Insecta</taxon>
        <taxon>Pterygota</taxon>
        <taxon>Neoptera</taxon>
        <taxon>Endopterygota</taxon>
        <taxon>Coleoptera</taxon>
        <taxon>Polyphaga</taxon>
        <taxon>Elateriformia</taxon>
        <taxon>Elateroidea</taxon>
        <taxon>Lampyridae</taxon>
        <taxon>Lampyrinae</taxon>
        <taxon>Photinus</taxon>
    </lineage>
</organism>
<keyword evidence="4" id="KW-0576">Peroxisome</keyword>
<evidence type="ECO:0000256" key="4">
    <source>
        <dbReference type="ARBA" id="ARBA00023140"/>
    </source>
</evidence>
<dbReference type="GO" id="GO:0005777">
    <property type="term" value="C:peroxisome"/>
    <property type="evidence" value="ECO:0007669"/>
    <property type="project" value="UniProtKB-SubCell"/>
</dbReference>
<name>A0A1Y1KAC5_PHOPY</name>
<dbReference type="PANTHER" id="PTHR24096">
    <property type="entry name" value="LONG-CHAIN-FATTY-ACID--COA LIGASE"/>
    <property type="match status" value="1"/>
</dbReference>
<dbReference type="PANTHER" id="PTHR24096:SF149">
    <property type="entry name" value="AMP-BINDING DOMAIN-CONTAINING PROTEIN-RELATED"/>
    <property type="match status" value="1"/>
</dbReference>
<dbReference type="SUPFAM" id="SSF56801">
    <property type="entry name" value="Acetyl-CoA synthetase-like"/>
    <property type="match status" value="1"/>
</dbReference>
<dbReference type="GO" id="GO:0016405">
    <property type="term" value="F:CoA-ligase activity"/>
    <property type="evidence" value="ECO:0007669"/>
    <property type="project" value="TreeGrafter"/>
</dbReference>
<comment type="similarity">
    <text evidence="2">Belongs to the ATP-dependent AMP-binding enzyme family.</text>
</comment>
<evidence type="ECO:0000259" key="6">
    <source>
        <dbReference type="Pfam" id="PF13193"/>
    </source>
</evidence>
<evidence type="ECO:0000256" key="1">
    <source>
        <dbReference type="ARBA" id="ARBA00004275"/>
    </source>
</evidence>
<feature type="domain" description="AMP-dependent synthetase/ligase" evidence="5">
    <location>
        <begin position="34"/>
        <end position="396"/>
    </location>
</feature>
<comment type="subcellular location">
    <subcellularLocation>
        <location evidence="1">Peroxisome</location>
    </subcellularLocation>
</comment>
<keyword evidence="3" id="KW-0436">Ligase</keyword>
<dbReference type="InterPro" id="IPR042099">
    <property type="entry name" value="ANL_N_sf"/>
</dbReference>
<dbReference type="PROSITE" id="PS00455">
    <property type="entry name" value="AMP_BINDING"/>
    <property type="match status" value="1"/>
</dbReference>
<feature type="domain" description="AMP-binding enzyme C-terminal" evidence="6">
    <location>
        <begin position="445"/>
        <end position="522"/>
    </location>
</feature>
<dbReference type="InterPro" id="IPR045851">
    <property type="entry name" value="AMP-bd_C_sf"/>
</dbReference>
<dbReference type="Gene3D" id="3.30.300.30">
    <property type="match status" value="1"/>
</dbReference>
<dbReference type="AlphaFoldDB" id="A0A1Y1KAC5"/>
<dbReference type="InterPro" id="IPR020845">
    <property type="entry name" value="AMP-binding_CS"/>
</dbReference>
<protein>
    <recommendedName>
        <fullName evidence="8">AMP-dependent synthetase/ligase domain-containing protein</fullName>
    </recommendedName>
</protein>
<dbReference type="Gene3D" id="3.40.50.12780">
    <property type="entry name" value="N-terminal domain of ligase-like"/>
    <property type="match status" value="1"/>
</dbReference>
<dbReference type="Pfam" id="PF00501">
    <property type="entry name" value="AMP-binding"/>
    <property type="match status" value="1"/>
</dbReference>
<accession>A0A1Y1KAC5</accession>